<keyword evidence="2" id="KW-1185">Reference proteome</keyword>
<name>A0A0N4X4C2_HAEPC</name>
<evidence type="ECO:0000313" key="3">
    <source>
        <dbReference type="WBParaSite" id="HPLM_0001921401-mRNA-1"/>
    </source>
</evidence>
<proteinExistence type="predicted"/>
<dbReference type="WBParaSite" id="HPLM_0001921401-mRNA-1">
    <property type="protein sequence ID" value="HPLM_0001921401-mRNA-1"/>
    <property type="gene ID" value="HPLM_0001921401"/>
</dbReference>
<dbReference type="EMBL" id="UZAF01021125">
    <property type="protein sequence ID" value="VDO75722.1"/>
    <property type="molecule type" value="Genomic_DNA"/>
</dbReference>
<protein>
    <submittedName>
        <fullName evidence="1 3">Uncharacterized protein</fullName>
    </submittedName>
</protein>
<evidence type="ECO:0000313" key="2">
    <source>
        <dbReference type="Proteomes" id="UP000268014"/>
    </source>
</evidence>
<reference evidence="3" key="1">
    <citation type="submission" date="2017-02" db="UniProtKB">
        <authorList>
            <consortium name="WormBaseParasite"/>
        </authorList>
    </citation>
    <scope>IDENTIFICATION</scope>
</reference>
<sequence length="121" mass="12841">MEVKPSGLTLGTFFGPCSPSTSVSFHWTAFPGWAGTPCTGRSLIRVSVLWLDHFSYPGPFILNNNGRSSILGTGGGGNATTLSGFDGSNGVRNTSIVVVVVTESLIRASVFWEFARRRAVS</sequence>
<reference evidence="1 2" key="2">
    <citation type="submission" date="2018-11" db="EMBL/GenBank/DDBJ databases">
        <authorList>
            <consortium name="Pathogen Informatics"/>
        </authorList>
    </citation>
    <scope>NUCLEOTIDE SEQUENCE [LARGE SCALE GENOMIC DNA]</scope>
    <source>
        <strain evidence="1 2">MHpl1</strain>
    </source>
</reference>
<dbReference type="AlphaFoldDB" id="A0A0N4X4C2"/>
<organism evidence="3">
    <name type="scientific">Haemonchus placei</name>
    <name type="common">Barber's pole worm</name>
    <dbReference type="NCBI Taxonomy" id="6290"/>
    <lineage>
        <taxon>Eukaryota</taxon>
        <taxon>Metazoa</taxon>
        <taxon>Ecdysozoa</taxon>
        <taxon>Nematoda</taxon>
        <taxon>Chromadorea</taxon>
        <taxon>Rhabditida</taxon>
        <taxon>Rhabditina</taxon>
        <taxon>Rhabditomorpha</taxon>
        <taxon>Strongyloidea</taxon>
        <taxon>Trichostrongylidae</taxon>
        <taxon>Haemonchus</taxon>
    </lineage>
</organism>
<accession>A0A0N4X4C2</accession>
<dbReference type="Proteomes" id="UP000268014">
    <property type="component" value="Unassembled WGS sequence"/>
</dbReference>
<evidence type="ECO:0000313" key="1">
    <source>
        <dbReference type="EMBL" id="VDO75722.1"/>
    </source>
</evidence>
<gene>
    <name evidence="1" type="ORF">HPLM_LOCUS19206</name>
</gene>